<evidence type="ECO:0000256" key="1">
    <source>
        <dbReference type="ARBA" id="ARBA00004180"/>
    </source>
</evidence>
<feature type="compositionally biased region" description="Polar residues" evidence="7">
    <location>
        <begin position="111"/>
        <end position="125"/>
    </location>
</feature>
<dbReference type="PANTHER" id="PTHR10639:SF7">
    <property type="entry name" value="CLATHRIN LIGHT CHAIN"/>
    <property type="match status" value="1"/>
</dbReference>
<dbReference type="VEuPathDB" id="FungiDB:PADG_02022"/>
<dbReference type="GO" id="GO:0030130">
    <property type="term" value="C:clathrin coat of trans-Golgi network vesicle"/>
    <property type="evidence" value="ECO:0007669"/>
    <property type="project" value="InterPro"/>
</dbReference>
<keyword evidence="4 6" id="KW-0168">Coated pit</keyword>
<evidence type="ECO:0000313" key="8">
    <source>
        <dbReference type="EMBL" id="ODH45076.1"/>
    </source>
</evidence>
<evidence type="ECO:0000256" key="2">
    <source>
        <dbReference type="ARBA" id="ARBA00005263"/>
    </source>
</evidence>
<dbReference type="GO" id="GO:0072583">
    <property type="term" value="P:clathrin-dependent endocytosis"/>
    <property type="evidence" value="ECO:0007669"/>
    <property type="project" value="TreeGrafter"/>
</dbReference>
<keyword evidence="5 6" id="KW-0968">Cytoplasmic vesicle</keyword>
<keyword evidence="3 6" id="KW-0472">Membrane</keyword>
<comment type="function">
    <text evidence="6">Clathrin is the major protein of the polyhedral coat of coated pits and vesicles.</text>
</comment>
<dbReference type="GO" id="GO:0030132">
    <property type="term" value="C:clathrin coat of coated pit"/>
    <property type="evidence" value="ECO:0007669"/>
    <property type="project" value="InterPro"/>
</dbReference>
<evidence type="ECO:0000256" key="5">
    <source>
        <dbReference type="ARBA" id="ARBA00023329"/>
    </source>
</evidence>
<evidence type="ECO:0000256" key="4">
    <source>
        <dbReference type="ARBA" id="ARBA00023176"/>
    </source>
</evidence>
<dbReference type="Pfam" id="PF01086">
    <property type="entry name" value="Clathrin_lg_ch"/>
    <property type="match status" value="1"/>
</dbReference>
<organism evidence="8 9">
    <name type="scientific">Paracoccidioides brasiliensis</name>
    <dbReference type="NCBI Taxonomy" id="121759"/>
    <lineage>
        <taxon>Eukaryota</taxon>
        <taxon>Fungi</taxon>
        <taxon>Dikarya</taxon>
        <taxon>Ascomycota</taxon>
        <taxon>Pezizomycotina</taxon>
        <taxon>Eurotiomycetes</taxon>
        <taxon>Eurotiomycetidae</taxon>
        <taxon>Onygenales</taxon>
        <taxon>Ajellomycetaceae</taxon>
        <taxon>Paracoccidioides</taxon>
    </lineage>
</organism>
<reference evidence="8 9" key="1">
    <citation type="submission" date="2016-06" db="EMBL/GenBank/DDBJ databases">
        <authorList>
            <person name="Kjaerup R.B."/>
            <person name="Dalgaard T.S."/>
            <person name="Juul-Madsen H.R."/>
        </authorList>
    </citation>
    <scope>NUCLEOTIDE SEQUENCE [LARGE SCALE GENOMIC DNA]</scope>
    <source>
        <strain evidence="8 9">Pb300</strain>
    </source>
</reference>
<comment type="subcellular location">
    <subcellularLocation>
        <location evidence="1 6">Cytoplasmic vesicle membrane</location>
        <topology evidence="1 6">Peripheral membrane protein</topology>
        <orientation evidence="1 6">Cytoplasmic side</orientation>
    </subcellularLocation>
    <subcellularLocation>
        <location evidence="6">Membrane</location>
        <location evidence="6">Coated pit</location>
        <topology evidence="6">Peripheral membrane protein</topology>
        <orientation evidence="6">Cytoplasmic side</orientation>
    </subcellularLocation>
    <text evidence="6">Cytoplasmic face of coated pits and vesicles.</text>
</comment>
<evidence type="ECO:0000256" key="6">
    <source>
        <dbReference type="RuleBase" id="RU363137"/>
    </source>
</evidence>
<feature type="region of interest" description="Disordered" evidence="7">
    <location>
        <begin position="1"/>
        <end position="32"/>
    </location>
</feature>
<protein>
    <recommendedName>
        <fullName evidence="6">Clathrin light chain</fullName>
    </recommendedName>
</protein>
<accession>A0A1D2JPD4</accession>
<dbReference type="Proteomes" id="UP000242814">
    <property type="component" value="Unassembled WGS sequence"/>
</dbReference>
<dbReference type="AlphaFoldDB" id="A0A1D2JPD4"/>
<dbReference type="PANTHER" id="PTHR10639">
    <property type="entry name" value="CLATHRIN LIGHT CHAIN"/>
    <property type="match status" value="1"/>
</dbReference>
<dbReference type="GO" id="GO:0005198">
    <property type="term" value="F:structural molecule activity"/>
    <property type="evidence" value="ECO:0007669"/>
    <property type="project" value="InterPro"/>
</dbReference>
<sequence>MADRFPSLDDFSAGQTEPSGTIGSPTGTASSEDFLARERALLGEDADQFATPNDQRLQTAATVQDVGDDGMLVVGGGGENLEGVEAVGRFDSSFPALESQNEQVAPGGTITGTSSAFQSSYSTYKQPEEETEAIREWRKKRDEELARRSAASAERKAATITKAQQDIDDYYESYNKRTDRAKERTRNEAEDFLANREDTAAGGTSWERIAKLVDVSGKGSKGGASGSGKERFRELLIELKKDEGAPGAAGV</sequence>
<dbReference type="OrthoDB" id="5512at2759"/>
<comment type="caution">
    <text evidence="8">The sequence shown here is derived from an EMBL/GenBank/DDBJ whole genome shotgun (WGS) entry which is preliminary data.</text>
</comment>
<dbReference type="EMBL" id="LZYO01000008">
    <property type="protein sequence ID" value="ODH45076.1"/>
    <property type="molecule type" value="Genomic_DNA"/>
</dbReference>
<evidence type="ECO:0000313" key="9">
    <source>
        <dbReference type="Proteomes" id="UP000242814"/>
    </source>
</evidence>
<comment type="similarity">
    <text evidence="2 6">Belongs to the clathrin light chain family.</text>
</comment>
<feature type="compositionally biased region" description="Polar residues" evidence="7">
    <location>
        <begin position="13"/>
        <end position="31"/>
    </location>
</feature>
<dbReference type="InterPro" id="IPR000996">
    <property type="entry name" value="Clathrin_L-chain"/>
</dbReference>
<dbReference type="VEuPathDB" id="FungiDB:PABG_03455"/>
<evidence type="ECO:0000256" key="7">
    <source>
        <dbReference type="SAM" id="MobiDB-lite"/>
    </source>
</evidence>
<dbReference type="GO" id="GO:0032050">
    <property type="term" value="F:clathrin heavy chain binding"/>
    <property type="evidence" value="ECO:0007669"/>
    <property type="project" value="TreeGrafter"/>
</dbReference>
<proteinExistence type="inferred from homology"/>
<name>A0A1D2JPD4_PARBR</name>
<dbReference type="GO" id="GO:0006886">
    <property type="term" value="P:intracellular protein transport"/>
    <property type="evidence" value="ECO:0007669"/>
    <property type="project" value="InterPro"/>
</dbReference>
<evidence type="ECO:0000256" key="3">
    <source>
        <dbReference type="ARBA" id="ARBA00023136"/>
    </source>
</evidence>
<gene>
    <name evidence="8" type="ORF">ACO22_00468</name>
</gene>
<feature type="region of interest" description="Disordered" evidence="7">
    <location>
        <begin position="98"/>
        <end position="129"/>
    </location>
</feature>